<proteinExistence type="predicted"/>
<evidence type="ECO:0000313" key="1">
    <source>
        <dbReference type="EMBL" id="KAJ3779818.1"/>
    </source>
</evidence>
<protein>
    <submittedName>
        <fullName evidence="1">Uncharacterized protein</fullName>
    </submittedName>
</protein>
<dbReference type="EMBL" id="MU794179">
    <property type="protein sequence ID" value="KAJ3779818.1"/>
    <property type="molecule type" value="Genomic_DNA"/>
</dbReference>
<accession>A0AA38KB91</accession>
<reference evidence="1" key="1">
    <citation type="submission" date="2022-08" db="EMBL/GenBank/DDBJ databases">
        <authorList>
            <consortium name="DOE Joint Genome Institute"/>
            <person name="Min B."/>
            <person name="Riley R."/>
            <person name="Sierra-Patev S."/>
            <person name="Naranjo-Ortiz M."/>
            <person name="Looney B."/>
            <person name="Konkel Z."/>
            <person name="Slot J.C."/>
            <person name="Sakamoto Y."/>
            <person name="Steenwyk J.L."/>
            <person name="Rokas A."/>
            <person name="Carro J."/>
            <person name="Camarero S."/>
            <person name="Ferreira P."/>
            <person name="Molpeceres G."/>
            <person name="Ruiz-Duenas F.J."/>
            <person name="Serrano A."/>
            <person name="Henrissat B."/>
            <person name="Drula E."/>
            <person name="Hughes K.W."/>
            <person name="Mata J.L."/>
            <person name="Ishikawa N.K."/>
            <person name="Vargas-Isla R."/>
            <person name="Ushijima S."/>
            <person name="Smith C.A."/>
            <person name="Ahrendt S."/>
            <person name="Andreopoulos W."/>
            <person name="He G."/>
            <person name="Labutti K."/>
            <person name="Lipzen A."/>
            <person name="Ng V."/>
            <person name="Sandor L."/>
            <person name="Barry K."/>
            <person name="Martinez A.T."/>
            <person name="Xiao Y."/>
            <person name="Gibbons J.G."/>
            <person name="Terashima K."/>
            <person name="Hibbett D.S."/>
            <person name="Grigoriev I.V."/>
        </authorList>
    </citation>
    <scope>NUCLEOTIDE SEQUENCE</scope>
    <source>
        <strain evidence="1">TFB10291</strain>
    </source>
</reference>
<sequence>MEVRKHTCNNVVEVDEEQTGPPRGVKWKGTIKMIAKSDNFPDPAGDFDVREVENDDEGPSIIRNDFELQFLQPYN</sequence>
<gene>
    <name evidence="1" type="ORF">GGU10DRAFT_381712</name>
</gene>
<organism evidence="1 2">
    <name type="scientific">Lentinula aff. detonsa</name>
    <dbReference type="NCBI Taxonomy" id="2804958"/>
    <lineage>
        <taxon>Eukaryota</taxon>
        <taxon>Fungi</taxon>
        <taxon>Dikarya</taxon>
        <taxon>Basidiomycota</taxon>
        <taxon>Agaricomycotina</taxon>
        <taxon>Agaricomycetes</taxon>
        <taxon>Agaricomycetidae</taxon>
        <taxon>Agaricales</taxon>
        <taxon>Marasmiineae</taxon>
        <taxon>Omphalotaceae</taxon>
        <taxon>Lentinula</taxon>
    </lineage>
</organism>
<evidence type="ECO:0000313" key="2">
    <source>
        <dbReference type="Proteomes" id="UP001163798"/>
    </source>
</evidence>
<keyword evidence="2" id="KW-1185">Reference proteome</keyword>
<dbReference type="AlphaFoldDB" id="A0AA38KB91"/>
<name>A0AA38KB91_9AGAR</name>
<dbReference type="Proteomes" id="UP001163798">
    <property type="component" value="Unassembled WGS sequence"/>
</dbReference>
<comment type="caution">
    <text evidence="1">The sequence shown here is derived from an EMBL/GenBank/DDBJ whole genome shotgun (WGS) entry which is preliminary data.</text>
</comment>